<dbReference type="GeneID" id="85435914"/>
<accession>A0AAD8VCV8</accession>
<proteinExistence type="predicted"/>
<dbReference type="AlphaFoldDB" id="A0AAD8VCV8"/>
<dbReference type="EMBL" id="JAHLJV010000001">
    <property type="protein sequence ID" value="KAK1600528.1"/>
    <property type="molecule type" value="Genomic_DNA"/>
</dbReference>
<name>A0AAD8VCV8_9PEZI</name>
<evidence type="ECO:0000256" key="1">
    <source>
        <dbReference type="SAM" id="MobiDB-lite"/>
    </source>
</evidence>
<evidence type="ECO:0000313" key="2">
    <source>
        <dbReference type="EMBL" id="KAK1600528.1"/>
    </source>
</evidence>
<protein>
    <submittedName>
        <fullName evidence="2">Uncharacterized protein</fullName>
    </submittedName>
</protein>
<keyword evidence="3" id="KW-1185">Reference proteome</keyword>
<dbReference type="Proteomes" id="UP001230504">
    <property type="component" value="Unassembled WGS sequence"/>
</dbReference>
<comment type="caution">
    <text evidence="2">The sequence shown here is derived from an EMBL/GenBank/DDBJ whole genome shotgun (WGS) entry which is preliminary data.</text>
</comment>
<evidence type="ECO:0000313" key="3">
    <source>
        <dbReference type="Proteomes" id="UP001230504"/>
    </source>
</evidence>
<dbReference type="RefSeq" id="XP_060421024.1">
    <property type="nucleotide sequence ID" value="XM_060551674.1"/>
</dbReference>
<sequence length="256" mass="28653">MVHDGCKSTTPTNRPRRSPIGGEAARPLRNWWNSLRQPLSCPCPVPSDVAQRSVNGGSPNSLTSHKAYSRSMNMVFQALLGRSLYPRDALRCLLHVRARRPAFPSCGVRRMSAPRCRLTFKPESFSLPIETRVYLVLWQSCLWSQPQSPSPVLTCARDLFTPTRRNGPADRLSLVNISQTQPGAIFVRRVFDPNRRVCISPTLGCLLSPDTCPNVFRPDFPLVCPLPVPGGHMPKNQRASFSCDPSCIWHLHMNAR</sequence>
<organism evidence="2 3">
    <name type="scientific">Colletotrichum navitas</name>
    <dbReference type="NCBI Taxonomy" id="681940"/>
    <lineage>
        <taxon>Eukaryota</taxon>
        <taxon>Fungi</taxon>
        <taxon>Dikarya</taxon>
        <taxon>Ascomycota</taxon>
        <taxon>Pezizomycotina</taxon>
        <taxon>Sordariomycetes</taxon>
        <taxon>Hypocreomycetidae</taxon>
        <taxon>Glomerellales</taxon>
        <taxon>Glomerellaceae</taxon>
        <taxon>Colletotrichum</taxon>
        <taxon>Colletotrichum graminicola species complex</taxon>
    </lineage>
</organism>
<gene>
    <name evidence="2" type="ORF">LY79DRAFT_23055</name>
</gene>
<feature type="region of interest" description="Disordered" evidence="1">
    <location>
        <begin position="1"/>
        <end position="24"/>
    </location>
</feature>
<reference evidence="2" key="1">
    <citation type="submission" date="2021-06" db="EMBL/GenBank/DDBJ databases">
        <title>Comparative genomics, transcriptomics and evolutionary studies reveal genomic signatures of adaptation to plant cell wall in hemibiotrophic fungi.</title>
        <authorList>
            <consortium name="DOE Joint Genome Institute"/>
            <person name="Baroncelli R."/>
            <person name="Diaz J.F."/>
            <person name="Benocci T."/>
            <person name="Peng M."/>
            <person name="Battaglia E."/>
            <person name="Haridas S."/>
            <person name="Andreopoulos W."/>
            <person name="Labutti K."/>
            <person name="Pangilinan J."/>
            <person name="Floch G.L."/>
            <person name="Makela M.R."/>
            <person name="Henrissat B."/>
            <person name="Grigoriev I.V."/>
            <person name="Crouch J.A."/>
            <person name="De Vries R.P."/>
            <person name="Sukno S.A."/>
            <person name="Thon M.R."/>
        </authorList>
    </citation>
    <scope>NUCLEOTIDE SEQUENCE</scope>
    <source>
        <strain evidence="2">CBS 125086</strain>
    </source>
</reference>